<evidence type="ECO:0000256" key="1">
    <source>
        <dbReference type="SAM" id="Phobius"/>
    </source>
</evidence>
<dbReference type="Pfam" id="PF11127">
    <property type="entry name" value="YgaP-like_TM"/>
    <property type="match status" value="1"/>
</dbReference>
<reference evidence="3 4" key="1">
    <citation type="journal article" date="2014" name="PLoS Genet.">
        <title>Phylogenetically driven sequencing of extremely halophilic archaea reveals strategies for static and dynamic osmo-response.</title>
        <authorList>
            <person name="Becker E.A."/>
            <person name="Seitzer P.M."/>
            <person name="Tritt A."/>
            <person name="Larsen D."/>
            <person name="Krusor M."/>
            <person name="Yao A.I."/>
            <person name="Wu D."/>
            <person name="Madern D."/>
            <person name="Eisen J.A."/>
            <person name="Darling A.E."/>
            <person name="Facciotti M.T."/>
        </authorList>
    </citation>
    <scope>NUCLEOTIDE SEQUENCE [LARGE SCALE GENOMIC DNA]</scope>
    <source>
        <strain evidence="3 4">JCM 14624</strain>
    </source>
</reference>
<dbReference type="InterPro" id="IPR021309">
    <property type="entry name" value="YgaP-like_TM"/>
</dbReference>
<dbReference type="AlphaFoldDB" id="M0BF72"/>
<dbReference type="RefSeq" id="WP_007702822.1">
    <property type="nucleotide sequence ID" value="NZ_AOIQ01000018.1"/>
</dbReference>
<gene>
    <name evidence="3" type="ORF">C479_12047</name>
</gene>
<keyword evidence="4" id="KW-1185">Reference proteome</keyword>
<comment type="caution">
    <text evidence="3">The sequence shown here is derived from an EMBL/GenBank/DDBJ whole genome shotgun (WGS) entry which is preliminary data.</text>
</comment>
<feature type="transmembrane region" description="Helical" evidence="1">
    <location>
        <begin position="12"/>
        <end position="32"/>
    </location>
</feature>
<organism evidence="3 4">
    <name type="scientific">Halovivax asiaticus JCM 14624</name>
    <dbReference type="NCBI Taxonomy" id="1227490"/>
    <lineage>
        <taxon>Archaea</taxon>
        <taxon>Methanobacteriati</taxon>
        <taxon>Methanobacteriota</taxon>
        <taxon>Stenosarchaea group</taxon>
        <taxon>Halobacteria</taxon>
        <taxon>Halobacteriales</taxon>
        <taxon>Natrialbaceae</taxon>
        <taxon>Halovivax</taxon>
    </lineage>
</organism>
<keyword evidence="1" id="KW-0812">Transmembrane</keyword>
<proteinExistence type="predicted"/>
<keyword evidence="1" id="KW-1133">Transmembrane helix</keyword>
<evidence type="ECO:0000313" key="3">
    <source>
        <dbReference type="EMBL" id="ELZ09117.1"/>
    </source>
</evidence>
<feature type="domain" description="Inner membrane protein YgaP-like transmembrane" evidence="2">
    <location>
        <begin position="1"/>
        <end position="74"/>
    </location>
</feature>
<protein>
    <recommendedName>
        <fullName evidence="2">Inner membrane protein YgaP-like transmembrane domain-containing protein</fullName>
    </recommendedName>
</protein>
<evidence type="ECO:0000313" key="4">
    <source>
        <dbReference type="Proteomes" id="UP000011560"/>
    </source>
</evidence>
<dbReference type="Proteomes" id="UP000011560">
    <property type="component" value="Unassembled WGS sequence"/>
</dbReference>
<keyword evidence="1" id="KW-0472">Membrane</keyword>
<feature type="transmembrane region" description="Helical" evidence="1">
    <location>
        <begin position="44"/>
        <end position="68"/>
    </location>
</feature>
<dbReference type="EMBL" id="AOIQ01000018">
    <property type="protein sequence ID" value="ELZ09117.1"/>
    <property type="molecule type" value="Genomic_DNA"/>
</dbReference>
<accession>M0BF72</accession>
<evidence type="ECO:0000259" key="2">
    <source>
        <dbReference type="Pfam" id="PF11127"/>
    </source>
</evidence>
<sequence>MEKNVGGTDRTMRLVVGSILALVGVAILAGWLGVGGTLGTGLGVLALLAGLVLLFTGVTQLCVVNRLLGIDTSRGR</sequence>
<name>M0BF72_9EURY</name>